<dbReference type="PANTHER" id="PTHR43537">
    <property type="entry name" value="TRANSCRIPTIONAL REGULATOR, GNTR FAMILY"/>
    <property type="match status" value="1"/>
</dbReference>
<keyword evidence="6" id="KW-1185">Reference proteome</keyword>
<reference evidence="5 6" key="1">
    <citation type="submission" date="2023-03" db="EMBL/GenBank/DDBJ databases">
        <title>Fodinicurvata sp. CAU 1616 isolated from sea sendiment.</title>
        <authorList>
            <person name="Kim W."/>
        </authorList>
    </citation>
    <scope>NUCLEOTIDE SEQUENCE [LARGE SCALE GENOMIC DNA]</scope>
    <source>
        <strain evidence="5 6">CAU 1616</strain>
    </source>
</reference>
<comment type="caution">
    <text evidence="5">The sequence shown here is derived from an EMBL/GenBank/DDBJ whole genome shotgun (WGS) entry which is preliminary data.</text>
</comment>
<dbReference type="CDD" id="cd07377">
    <property type="entry name" value="WHTH_GntR"/>
    <property type="match status" value="1"/>
</dbReference>
<dbReference type="SUPFAM" id="SSF48008">
    <property type="entry name" value="GntR ligand-binding domain-like"/>
    <property type="match status" value="1"/>
</dbReference>
<dbReference type="Proteomes" id="UP001215503">
    <property type="component" value="Unassembled WGS sequence"/>
</dbReference>
<evidence type="ECO:0000256" key="2">
    <source>
        <dbReference type="ARBA" id="ARBA00023125"/>
    </source>
</evidence>
<dbReference type="InterPro" id="IPR011711">
    <property type="entry name" value="GntR_C"/>
</dbReference>
<gene>
    <name evidence="5" type="ORF">P2G67_00200</name>
</gene>
<organism evidence="5 6">
    <name type="scientific">Aquibaculum arenosum</name>
    <dbReference type="NCBI Taxonomy" id="3032591"/>
    <lineage>
        <taxon>Bacteria</taxon>
        <taxon>Pseudomonadati</taxon>
        <taxon>Pseudomonadota</taxon>
        <taxon>Alphaproteobacteria</taxon>
        <taxon>Rhodospirillales</taxon>
        <taxon>Rhodovibrionaceae</taxon>
        <taxon>Aquibaculum</taxon>
    </lineage>
</organism>
<keyword evidence="3" id="KW-0804">Transcription</keyword>
<dbReference type="SMART" id="SM00345">
    <property type="entry name" value="HTH_GNTR"/>
    <property type="match status" value="1"/>
</dbReference>
<dbReference type="PRINTS" id="PR00035">
    <property type="entry name" value="HTHGNTR"/>
</dbReference>
<keyword evidence="1" id="KW-0805">Transcription regulation</keyword>
<dbReference type="PROSITE" id="PS50949">
    <property type="entry name" value="HTH_GNTR"/>
    <property type="match status" value="1"/>
</dbReference>
<dbReference type="Gene3D" id="1.10.10.10">
    <property type="entry name" value="Winged helix-like DNA-binding domain superfamily/Winged helix DNA-binding domain"/>
    <property type="match status" value="1"/>
</dbReference>
<dbReference type="InterPro" id="IPR000524">
    <property type="entry name" value="Tscrpt_reg_HTH_GntR"/>
</dbReference>
<evidence type="ECO:0000313" key="5">
    <source>
        <dbReference type="EMBL" id="MDF2094390.1"/>
    </source>
</evidence>
<dbReference type="InterPro" id="IPR008920">
    <property type="entry name" value="TF_FadR/GntR_C"/>
</dbReference>
<name>A0ABT5YHX4_9PROT</name>
<dbReference type="SMART" id="SM00895">
    <property type="entry name" value="FCD"/>
    <property type="match status" value="1"/>
</dbReference>
<dbReference type="Gene3D" id="1.20.120.530">
    <property type="entry name" value="GntR ligand-binding domain-like"/>
    <property type="match status" value="1"/>
</dbReference>
<evidence type="ECO:0000256" key="1">
    <source>
        <dbReference type="ARBA" id="ARBA00023015"/>
    </source>
</evidence>
<dbReference type="RefSeq" id="WP_275818854.1">
    <property type="nucleotide sequence ID" value="NZ_JARHUD010000001.1"/>
</dbReference>
<sequence length="259" mass="28512">MVQETEAEVGENRTASSTESANGLLAHLLPLRQPRLADQVYELLLLQVARGLYPVGTRLPSEPKLCTDFGVSRPVVREALARLRLDNIVRSRRGSGTWVEREPSDAFASIAPTGSIAEIIRSYEFRAGIEAEAAALAAQRREPRHMQAMERAALKLATALEQNEVGAEADIAFHHAVAEAAGNPLFVQAIEMLGNAMHNGITVARRLKLMTNSLRLHQVLHEHEAVLNAISRQDPEAARDAMHRHITKSRDRMLGFVGD</sequence>
<keyword evidence="2" id="KW-0238">DNA-binding</keyword>
<feature type="domain" description="HTH gntR-type" evidence="4">
    <location>
        <begin position="34"/>
        <end position="102"/>
    </location>
</feature>
<proteinExistence type="predicted"/>
<dbReference type="Pfam" id="PF07729">
    <property type="entry name" value="FCD"/>
    <property type="match status" value="1"/>
</dbReference>
<accession>A0ABT5YHX4</accession>
<dbReference type="PANTHER" id="PTHR43537:SF5">
    <property type="entry name" value="UXU OPERON TRANSCRIPTIONAL REGULATOR"/>
    <property type="match status" value="1"/>
</dbReference>
<dbReference type="SUPFAM" id="SSF46785">
    <property type="entry name" value="Winged helix' DNA-binding domain"/>
    <property type="match status" value="1"/>
</dbReference>
<evidence type="ECO:0000313" key="6">
    <source>
        <dbReference type="Proteomes" id="UP001215503"/>
    </source>
</evidence>
<dbReference type="Pfam" id="PF00392">
    <property type="entry name" value="GntR"/>
    <property type="match status" value="1"/>
</dbReference>
<dbReference type="EMBL" id="JARHUD010000001">
    <property type="protein sequence ID" value="MDF2094390.1"/>
    <property type="molecule type" value="Genomic_DNA"/>
</dbReference>
<evidence type="ECO:0000256" key="3">
    <source>
        <dbReference type="ARBA" id="ARBA00023163"/>
    </source>
</evidence>
<evidence type="ECO:0000259" key="4">
    <source>
        <dbReference type="PROSITE" id="PS50949"/>
    </source>
</evidence>
<dbReference type="InterPro" id="IPR036388">
    <property type="entry name" value="WH-like_DNA-bd_sf"/>
</dbReference>
<protein>
    <submittedName>
        <fullName evidence="5">FadR/GntR family transcriptional regulator</fullName>
    </submittedName>
</protein>
<dbReference type="InterPro" id="IPR036390">
    <property type="entry name" value="WH_DNA-bd_sf"/>
</dbReference>